<feature type="transmembrane region" description="Helical" evidence="2">
    <location>
        <begin position="170"/>
        <end position="190"/>
    </location>
</feature>
<feature type="region of interest" description="Disordered" evidence="1">
    <location>
        <begin position="1"/>
        <end position="69"/>
    </location>
</feature>
<keyword evidence="2" id="KW-0812">Transmembrane</keyword>
<name>A0A6L9STF7_9BIFI</name>
<protein>
    <recommendedName>
        <fullName evidence="5">DUF4190 domain-containing protein</fullName>
    </recommendedName>
</protein>
<dbReference type="AlphaFoldDB" id="A0A6L9STF7"/>
<comment type="caution">
    <text evidence="3">The sequence shown here is derived from an EMBL/GenBank/DDBJ whole genome shotgun (WGS) entry which is preliminary data.</text>
</comment>
<organism evidence="3 4">
    <name type="scientific">Bifidobacterium platyrrhinorum</name>
    <dbReference type="NCBI Taxonomy" id="2661628"/>
    <lineage>
        <taxon>Bacteria</taxon>
        <taxon>Bacillati</taxon>
        <taxon>Actinomycetota</taxon>
        <taxon>Actinomycetes</taxon>
        <taxon>Bifidobacteriales</taxon>
        <taxon>Bifidobacteriaceae</taxon>
        <taxon>Bifidobacterium</taxon>
    </lineage>
</organism>
<reference evidence="3 4" key="1">
    <citation type="submission" date="2019-10" db="EMBL/GenBank/DDBJ databases">
        <title>Bifidobacterium from non-human primates.</title>
        <authorList>
            <person name="Modesto M."/>
        </authorList>
    </citation>
    <scope>NUCLEOTIDE SEQUENCE [LARGE SCALE GENOMIC DNA]</scope>
    <source>
        <strain evidence="3 4">SMA15</strain>
    </source>
</reference>
<feature type="transmembrane region" description="Helical" evidence="2">
    <location>
        <begin position="132"/>
        <end position="158"/>
    </location>
</feature>
<evidence type="ECO:0000313" key="4">
    <source>
        <dbReference type="Proteomes" id="UP000483293"/>
    </source>
</evidence>
<dbReference type="Proteomes" id="UP000483293">
    <property type="component" value="Unassembled WGS sequence"/>
</dbReference>
<accession>A0A6L9STF7</accession>
<evidence type="ECO:0008006" key="5">
    <source>
        <dbReference type="Google" id="ProtNLM"/>
    </source>
</evidence>
<evidence type="ECO:0000256" key="1">
    <source>
        <dbReference type="SAM" id="MobiDB-lite"/>
    </source>
</evidence>
<feature type="region of interest" description="Disordered" evidence="1">
    <location>
        <begin position="88"/>
        <end position="107"/>
    </location>
</feature>
<gene>
    <name evidence="3" type="ORF">GFD21_08400</name>
</gene>
<keyword evidence="4" id="KW-1185">Reference proteome</keyword>
<sequence length="221" mass="23095">MPQPQYGQYAQPDYGAMRSQFGPNYDPYLYGAPDPDPKQDSGDGGADQADGVPQPMAGRTPGAAYPGGYPGAQGGPYGWNGANGAGAPGGPYAQGNRPDPGAGSDGHTPRYFYGIDVNDPNQNPLYGHWDSYAIIAFVFALVFSVPLLPAIMGGVSLWRTRTFHMKGRGLAVAAIVINVLTTALQIWMWVNGIDVTDLTNQMLNMVGGGTSGSSGSDSMSA</sequence>
<keyword evidence="2" id="KW-0472">Membrane</keyword>
<evidence type="ECO:0000313" key="3">
    <source>
        <dbReference type="EMBL" id="NEG55774.1"/>
    </source>
</evidence>
<keyword evidence="2" id="KW-1133">Transmembrane helix</keyword>
<proteinExistence type="predicted"/>
<evidence type="ECO:0000256" key="2">
    <source>
        <dbReference type="SAM" id="Phobius"/>
    </source>
</evidence>
<dbReference type="EMBL" id="WHZV01000007">
    <property type="protein sequence ID" value="NEG55774.1"/>
    <property type="molecule type" value="Genomic_DNA"/>
</dbReference>